<gene>
    <name evidence="1" type="ORF">AVDCRST_MAG06-3051</name>
</gene>
<name>A0A6J4PHP4_9ACTN</name>
<protein>
    <submittedName>
        <fullName evidence="1">Uncharacterized protein</fullName>
    </submittedName>
</protein>
<dbReference type="EMBL" id="CADCUP010000203">
    <property type="protein sequence ID" value="CAA9413886.1"/>
    <property type="molecule type" value="Genomic_DNA"/>
</dbReference>
<organism evidence="1">
    <name type="scientific">uncultured Nocardioides sp</name>
    <dbReference type="NCBI Taxonomy" id="198441"/>
    <lineage>
        <taxon>Bacteria</taxon>
        <taxon>Bacillati</taxon>
        <taxon>Actinomycetota</taxon>
        <taxon>Actinomycetes</taxon>
        <taxon>Propionibacteriales</taxon>
        <taxon>Nocardioidaceae</taxon>
        <taxon>Nocardioides</taxon>
        <taxon>environmental samples</taxon>
    </lineage>
</organism>
<reference evidence="1" key="1">
    <citation type="submission" date="2020-02" db="EMBL/GenBank/DDBJ databases">
        <authorList>
            <person name="Meier V. D."/>
        </authorList>
    </citation>
    <scope>NUCLEOTIDE SEQUENCE</scope>
    <source>
        <strain evidence="1">AVDCRST_MAG06</strain>
    </source>
</reference>
<proteinExistence type="predicted"/>
<accession>A0A6J4PHP4</accession>
<sequence>MAIEGRGRAEHHRVRRVGVAAPGMVAYADGERSGALPVTIESAPGASKVLP</sequence>
<dbReference type="AlphaFoldDB" id="A0A6J4PHP4"/>
<evidence type="ECO:0000313" key="1">
    <source>
        <dbReference type="EMBL" id="CAA9413886.1"/>
    </source>
</evidence>